<name>A0ABP6ZKS8_9ACTN</name>
<dbReference type="PANTHER" id="PTHR36529:SF1">
    <property type="entry name" value="GLYCOSYLTRANSFERASE"/>
    <property type="match status" value="1"/>
</dbReference>
<dbReference type="NCBIfam" id="TIGR04282">
    <property type="entry name" value="glyco_like_cofC"/>
    <property type="match status" value="1"/>
</dbReference>
<dbReference type="RefSeq" id="WP_344802694.1">
    <property type="nucleotide sequence ID" value="NZ_BAABAB010000009.1"/>
</dbReference>
<keyword evidence="3" id="KW-1185">Reference proteome</keyword>
<dbReference type="Pfam" id="PF13649">
    <property type="entry name" value="Methyltransf_25"/>
    <property type="match status" value="1"/>
</dbReference>
<protein>
    <recommendedName>
        <fullName evidence="1">Methyltransferase domain-containing protein</fullName>
    </recommendedName>
</protein>
<dbReference type="SUPFAM" id="SSF53335">
    <property type="entry name" value="S-adenosyl-L-methionine-dependent methyltransferases"/>
    <property type="match status" value="1"/>
</dbReference>
<dbReference type="Proteomes" id="UP001501490">
    <property type="component" value="Unassembled WGS sequence"/>
</dbReference>
<evidence type="ECO:0000313" key="2">
    <source>
        <dbReference type="EMBL" id="GAA3613041.1"/>
    </source>
</evidence>
<sequence>MTDRAETVVVIAKQPRPGRVKTRLQSRFSAAEAAELAAAALRDTLAAVRASRAHRRVLAWDGDPAGWDDGFEVVRQPSGDLGRRLAAAFRAARTDDDAPVLLVGMDTPQLTSALLDRRWNGADAVLGLSEDGGFWAIGLRSADPDAVFDGVPMSTDRTGAAQLARLASLGLSVELLPPLRDVDEPADAEYVAERYPQLAFSRRHAAIVGGRDRLPADRLFDELYAGGPVSSAPSAGRPESFLAGLARWIGPADSVDAMVVSRCEPPVIDIGCGPGRMVDALQRSGRAVLGIDISRTAVALAARRGGQILRRDLSTELPGEGRWGTVLLLDGNIGIGGDLPALLRRCRQLVGPGGLIICEVDPDPELAERVELVLAGAGGRSVPVPWARTGIRSLQQVSADLDLMTAEEWRAGGRAFVSLRAAT</sequence>
<dbReference type="InterPro" id="IPR041698">
    <property type="entry name" value="Methyltransf_25"/>
</dbReference>
<dbReference type="EMBL" id="BAABAB010000009">
    <property type="protein sequence ID" value="GAA3613041.1"/>
    <property type="molecule type" value="Genomic_DNA"/>
</dbReference>
<feature type="domain" description="Methyltransferase" evidence="1">
    <location>
        <begin position="267"/>
        <end position="354"/>
    </location>
</feature>
<organism evidence="2 3">
    <name type="scientific">Microlunatus ginsengisoli</name>
    <dbReference type="NCBI Taxonomy" id="363863"/>
    <lineage>
        <taxon>Bacteria</taxon>
        <taxon>Bacillati</taxon>
        <taxon>Actinomycetota</taxon>
        <taxon>Actinomycetes</taxon>
        <taxon>Propionibacteriales</taxon>
        <taxon>Propionibacteriaceae</taxon>
        <taxon>Microlunatus</taxon>
    </lineage>
</organism>
<dbReference type="InterPro" id="IPR018641">
    <property type="entry name" value="Trfase_1_rSAM/seldom-assoc"/>
</dbReference>
<dbReference type="InterPro" id="IPR029063">
    <property type="entry name" value="SAM-dependent_MTases_sf"/>
</dbReference>
<evidence type="ECO:0000313" key="3">
    <source>
        <dbReference type="Proteomes" id="UP001501490"/>
    </source>
</evidence>
<evidence type="ECO:0000259" key="1">
    <source>
        <dbReference type="Pfam" id="PF13649"/>
    </source>
</evidence>
<dbReference type="InterPro" id="IPR029044">
    <property type="entry name" value="Nucleotide-diphossugar_trans"/>
</dbReference>
<gene>
    <name evidence="2" type="ORF">GCM10022236_13560</name>
</gene>
<dbReference type="SUPFAM" id="SSF53448">
    <property type="entry name" value="Nucleotide-diphospho-sugar transferases"/>
    <property type="match status" value="1"/>
</dbReference>
<accession>A0ABP6ZKS8</accession>
<dbReference type="Gene3D" id="3.40.50.150">
    <property type="entry name" value="Vaccinia Virus protein VP39"/>
    <property type="match status" value="1"/>
</dbReference>
<proteinExistence type="predicted"/>
<dbReference type="CDD" id="cd02440">
    <property type="entry name" value="AdoMet_MTases"/>
    <property type="match status" value="1"/>
</dbReference>
<reference evidence="3" key="1">
    <citation type="journal article" date="2019" name="Int. J. Syst. Evol. Microbiol.">
        <title>The Global Catalogue of Microorganisms (GCM) 10K type strain sequencing project: providing services to taxonomists for standard genome sequencing and annotation.</title>
        <authorList>
            <consortium name="The Broad Institute Genomics Platform"/>
            <consortium name="The Broad Institute Genome Sequencing Center for Infectious Disease"/>
            <person name="Wu L."/>
            <person name="Ma J."/>
        </authorList>
    </citation>
    <scope>NUCLEOTIDE SEQUENCE [LARGE SCALE GENOMIC DNA]</scope>
    <source>
        <strain evidence="3">JCM 16929</strain>
    </source>
</reference>
<comment type="caution">
    <text evidence="2">The sequence shown here is derived from an EMBL/GenBank/DDBJ whole genome shotgun (WGS) entry which is preliminary data.</text>
</comment>
<dbReference type="Pfam" id="PF09837">
    <property type="entry name" value="DUF2064"/>
    <property type="match status" value="1"/>
</dbReference>
<dbReference type="Gene3D" id="3.90.550.10">
    <property type="entry name" value="Spore Coat Polysaccharide Biosynthesis Protein SpsA, Chain A"/>
    <property type="match status" value="1"/>
</dbReference>
<dbReference type="PANTHER" id="PTHR36529">
    <property type="entry name" value="SLL1095 PROTEIN"/>
    <property type="match status" value="1"/>
</dbReference>